<evidence type="ECO:0008006" key="3">
    <source>
        <dbReference type="Google" id="ProtNLM"/>
    </source>
</evidence>
<accession>A0A1A8VK64</accession>
<protein>
    <recommendedName>
        <fullName evidence="3">PIR Superfamily Protein</fullName>
    </recommendedName>
</protein>
<reference evidence="2" key="1">
    <citation type="submission" date="2016-05" db="EMBL/GenBank/DDBJ databases">
        <authorList>
            <person name="Naeem Raeece"/>
        </authorList>
    </citation>
    <scope>NUCLEOTIDE SEQUENCE [LARGE SCALE GENOMIC DNA]</scope>
</reference>
<gene>
    <name evidence="1" type="ORF">POVCU2_0007600</name>
</gene>
<sequence>MLYYWIYSDGENKKKSAHKARKFSNKPFVGYLEDVHICNNHINKVKKVIPEKVGKLIELYKKFNNISTSATDDDSKCDCANSCGILYKNEVELCYENYYYDFSNELKNFRAHYRRKIKIWNNMNQERYELTPTSQITHSRSQKTPYNIAYNYTRHL</sequence>
<organism evidence="1 2">
    <name type="scientific">Plasmodium ovale curtisi</name>
    <dbReference type="NCBI Taxonomy" id="864141"/>
    <lineage>
        <taxon>Eukaryota</taxon>
        <taxon>Sar</taxon>
        <taxon>Alveolata</taxon>
        <taxon>Apicomplexa</taxon>
        <taxon>Aconoidasida</taxon>
        <taxon>Haemosporida</taxon>
        <taxon>Plasmodiidae</taxon>
        <taxon>Plasmodium</taxon>
        <taxon>Plasmodium (Plasmodium)</taxon>
    </lineage>
</organism>
<name>A0A1A8VK64_PLAOA</name>
<proteinExistence type="predicted"/>
<dbReference type="AlphaFoldDB" id="A0A1A8VK64"/>
<evidence type="ECO:0000313" key="1">
    <source>
        <dbReference type="EMBL" id="SBS80929.1"/>
    </source>
</evidence>
<evidence type="ECO:0000313" key="2">
    <source>
        <dbReference type="Proteomes" id="UP000078560"/>
    </source>
</evidence>
<dbReference type="Proteomes" id="UP000078560">
    <property type="component" value="Unassembled WGS sequence"/>
</dbReference>
<dbReference type="EMBL" id="FLQU01000107">
    <property type="protein sequence ID" value="SBS80929.1"/>
    <property type="molecule type" value="Genomic_DNA"/>
</dbReference>